<dbReference type="PANTHER" id="PTHR46951">
    <property type="entry name" value="BED-TYPE DOMAIN-CONTAINING PROTEIN"/>
    <property type="match status" value="1"/>
</dbReference>
<evidence type="ECO:0008006" key="3">
    <source>
        <dbReference type="Google" id="ProtNLM"/>
    </source>
</evidence>
<organism evidence="1 2">
    <name type="scientific">Colocasia esculenta</name>
    <name type="common">Wild taro</name>
    <name type="synonym">Arum esculentum</name>
    <dbReference type="NCBI Taxonomy" id="4460"/>
    <lineage>
        <taxon>Eukaryota</taxon>
        <taxon>Viridiplantae</taxon>
        <taxon>Streptophyta</taxon>
        <taxon>Embryophyta</taxon>
        <taxon>Tracheophyta</taxon>
        <taxon>Spermatophyta</taxon>
        <taxon>Magnoliopsida</taxon>
        <taxon>Liliopsida</taxon>
        <taxon>Araceae</taxon>
        <taxon>Aroideae</taxon>
        <taxon>Colocasieae</taxon>
        <taxon>Colocasia</taxon>
    </lineage>
</organism>
<accession>A0A843VTX9</accession>
<feature type="non-terminal residue" evidence="1">
    <location>
        <position position="196"/>
    </location>
</feature>
<dbReference type="Proteomes" id="UP000652761">
    <property type="component" value="Unassembled WGS sequence"/>
</dbReference>
<name>A0A843VTX9_COLES</name>
<evidence type="ECO:0000313" key="2">
    <source>
        <dbReference type="Proteomes" id="UP000652761"/>
    </source>
</evidence>
<evidence type="ECO:0000313" key="1">
    <source>
        <dbReference type="EMBL" id="MQL97000.1"/>
    </source>
</evidence>
<sequence length="196" mass="21869">MAPKKGNSEDIGWQRGTTLGSRHYYKCNYCGHTRQGGGVSRLKKHFAGGRLTGYHDVQGCKSVPVEVKRLMIEHLKGVRAETQKKRADREMQERIISGRQRDEDDDDEPEIHAEYVPNVPEQRGSFEVGSGSGGSGSRVGGEAQFPYYLHPAYHYALELSYEDDLTAAFTRMKSFREGIGSFAEPSVIAGRDRIDG</sequence>
<keyword evidence="2" id="KW-1185">Reference proteome</keyword>
<gene>
    <name evidence="1" type="ORF">Taro_029682</name>
</gene>
<protein>
    <recommendedName>
        <fullName evidence="3">BED-type domain-containing protein</fullName>
    </recommendedName>
</protein>
<comment type="caution">
    <text evidence="1">The sequence shown here is derived from an EMBL/GenBank/DDBJ whole genome shotgun (WGS) entry which is preliminary data.</text>
</comment>
<dbReference type="OrthoDB" id="695134at2759"/>
<dbReference type="PANTHER" id="PTHR46951:SF2">
    <property type="entry name" value="BED-TYPE DOMAIN-CONTAINING PROTEIN"/>
    <property type="match status" value="1"/>
</dbReference>
<proteinExistence type="predicted"/>
<dbReference type="AlphaFoldDB" id="A0A843VTX9"/>
<reference evidence="1" key="1">
    <citation type="submission" date="2017-07" db="EMBL/GenBank/DDBJ databases">
        <title>Taro Niue Genome Assembly and Annotation.</title>
        <authorList>
            <person name="Atibalentja N."/>
            <person name="Keating K."/>
            <person name="Fields C.J."/>
        </authorList>
    </citation>
    <scope>NUCLEOTIDE SEQUENCE</scope>
    <source>
        <strain evidence="1">Niue_2</strain>
        <tissue evidence="1">Leaf</tissue>
    </source>
</reference>
<dbReference type="EMBL" id="NMUH01001987">
    <property type="protein sequence ID" value="MQL97000.1"/>
    <property type="molecule type" value="Genomic_DNA"/>
</dbReference>